<comment type="caution">
    <text evidence="2">The sequence shown here is derived from an EMBL/GenBank/DDBJ whole genome shotgun (WGS) entry which is preliminary data.</text>
</comment>
<evidence type="ECO:0000313" key="3">
    <source>
        <dbReference type="Proteomes" id="UP000314294"/>
    </source>
</evidence>
<dbReference type="Proteomes" id="UP000314294">
    <property type="component" value="Unassembled WGS sequence"/>
</dbReference>
<feature type="region of interest" description="Disordered" evidence="1">
    <location>
        <begin position="150"/>
        <end position="171"/>
    </location>
</feature>
<protein>
    <submittedName>
        <fullName evidence="2">Uncharacterized protein</fullName>
    </submittedName>
</protein>
<feature type="compositionally biased region" description="Pro residues" evidence="1">
    <location>
        <begin position="161"/>
        <end position="171"/>
    </location>
</feature>
<evidence type="ECO:0000256" key="1">
    <source>
        <dbReference type="SAM" id="MobiDB-lite"/>
    </source>
</evidence>
<feature type="compositionally biased region" description="Polar residues" evidence="1">
    <location>
        <begin position="94"/>
        <end position="107"/>
    </location>
</feature>
<dbReference type="EMBL" id="SRLO01004438">
    <property type="protein sequence ID" value="TNN30487.1"/>
    <property type="molecule type" value="Genomic_DNA"/>
</dbReference>
<evidence type="ECO:0000313" key="2">
    <source>
        <dbReference type="EMBL" id="TNN30487.1"/>
    </source>
</evidence>
<feature type="compositionally biased region" description="Basic and acidic residues" evidence="1">
    <location>
        <begin position="50"/>
        <end position="63"/>
    </location>
</feature>
<proteinExistence type="predicted"/>
<gene>
    <name evidence="2" type="ORF">EYF80_059361</name>
</gene>
<feature type="region of interest" description="Disordered" evidence="1">
    <location>
        <begin position="1"/>
        <end position="107"/>
    </location>
</feature>
<sequence length="171" mass="18492">MTSFPSLKRALHPDCLTADSTDQLTCSPPGGRREPGETRRNPEKPGGTRRNPEEPGETRRNPEKPGGTRRNPEEPGGTRRNPEKPGGTRRNTSHESSLSQSCPRTQIKTVSSHCPRVVNVYDVHAAMCSSADERVNSTSCCETTEVLEKIQGPEQVGSPLATPPPDSASLP</sequence>
<accession>A0A4Z2ENH4</accession>
<feature type="compositionally biased region" description="Basic and acidic residues" evidence="1">
    <location>
        <begin position="31"/>
        <end position="43"/>
    </location>
</feature>
<reference evidence="2 3" key="1">
    <citation type="submission" date="2019-03" db="EMBL/GenBank/DDBJ databases">
        <title>First draft genome of Liparis tanakae, snailfish: a comprehensive survey of snailfish specific genes.</title>
        <authorList>
            <person name="Kim W."/>
            <person name="Song I."/>
            <person name="Jeong J.-H."/>
            <person name="Kim D."/>
            <person name="Kim S."/>
            <person name="Ryu S."/>
            <person name="Song J.Y."/>
            <person name="Lee S.K."/>
        </authorList>
    </citation>
    <scope>NUCLEOTIDE SEQUENCE [LARGE SCALE GENOMIC DNA]</scope>
    <source>
        <tissue evidence="2">Muscle</tissue>
    </source>
</reference>
<feature type="compositionally biased region" description="Basic and acidic residues" evidence="1">
    <location>
        <begin position="70"/>
        <end position="83"/>
    </location>
</feature>
<dbReference type="OrthoDB" id="9219244at2759"/>
<name>A0A4Z2ENH4_9TELE</name>
<dbReference type="AlphaFoldDB" id="A0A4Z2ENH4"/>
<organism evidence="2 3">
    <name type="scientific">Liparis tanakae</name>
    <name type="common">Tanaka's snailfish</name>
    <dbReference type="NCBI Taxonomy" id="230148"/>
    <lineage>
        <taxon>Eukaryota</taxon>
        <taxon>Metazoa</taxon>
        <taxon>Chordata</taxon>
        <taxon>Craniata</taxon>
        <taxon>Vertebrata</taxon>
        <taxon>Euteleostomi</taxon>
        <taxon>Actinopterygii</taxon>
        <taxon>Neopterygii</taxon>
        <taxon>Teleostei</taxon>
        <taxon>Neoteleostei</taxon>
        <taxon>Acanthomorphata</taxon>
        <taxon>Eupercaria</taxon>
        <taxon>Perciformes</taxon>
        <taxon>Cottioidei</taxon>
        <taxon>Cottales</taxon>
        <taxon>Liparidae</taxon>
        <taxon>Liparis</taxon>
    </lineage>
</organism>
<keyword evidence="3" id="KW-1185">Reference proteome</keyword>